<dbReference type="PANTHER" id="PTHR47432:SF1">
    <property type="entry name" value="CELL WALL ASSEMBLY REGULATOR SMI1"/>
    <property type="match status" value="1"/>
</dbReference>
<dbReference type="Proteomes" id="UP001178322">
    <property type="component" value="Chromosome"/>
</dbReference>
<reference evidence="2" key="1">
    <citation type="submission" date="2023-05" db="EMBL/GenBank/DDBJ databases">
        <title>Comparative genomics of Bacillaceae isolates and their secondary metabolite potential.</title>
        <authorList>
            <person name="Song L."/>
            <person name="Nielsen L.J."/>
            <person name="Mohite O."/>
            <person name="Xu X."/>
            <person name="Weber T."/>
            <person name="Kovacs A.T."/>
        </authorList>
    </citation>
    <scope>NUCLEOTIDE SEQUENCE</scope>
    <source>
        <strain evidence="2">LY1</strain>
    </source>
</reference>
<dbReference type="PANTHER" id="PTHR47432">
    <property type="entry name" value="CELL WALL ASSEMBLY REGULATOR SMI1"/>
    <property type="match status" value="1"/>
</dbReference>
<dbReference type="Pfam" id="PF09346">
    <property type="entry name" value="SMI1_KNR4"/>
    <property type="match status" value="1"/>
</dbReference>
<dbReference type="AlphaFoldDB" id="A0AAX3WRU0"/>
<organism evidence="2 3">
    <name type="scientific">Lysinibacillus pakistanensis</name>
    <dbReference type="NCBI Taxonomy" id="759811"/>
    <lineage>
        <taxon>Bacteria</taxon>
        <taxon>Bacillati</taxon>
        <taxon>Bacillota</taxon>
        <taxon>Bacilli</taxon>
        <taxon>Bacillales</taxon>
        <taxon>Bacillaceae</taxon>
        <taxon>Lysinibacillus</taxon>
    </lineage>
</organism>
<dbReference type="RefSeq" id="WP_283868649.1">
    <property type="nucleotide sequence ID" value="NZ_CP126101.1"/>
</dbReference>
<protein>
    <submittedName>
        <fullName evidence="2">SMI1/KNR4 family protein</fullName>
    </submittedName>
</protein>
<dbReference type="InterPro" id="IPR018958">
    <property type="entry name" value="Knr4/Smi1-like_dom"/>
</dbReference>
<dbReference type="EMBL" id="CP126101">
    <property type="protein sequence ID" value="WHY49934.1"/>
    <property type="molecule type" value="Genomic_DNA"/>
</dbReference>
<name>A0AAX3WRU0_9BACI</name>
<evidence type="ECO:0000259" key="1">
    <source>
        <dbReference type="SMART" id="SM00860"/>
    </source>
</evidence>
<gene>
    <name evidence="2" type="ORF">QNH24_16560</name>
</gene>
<sequence>MNTQAKNLWKCIIEKKGRDALNLQPGATAEEFQLIENTLGVTLPEEMKSFYSISNGQAWDIGVEPFVRNLTLSPLAEIMDNWLFLQEEFDPDDQLPDIEYGVEVQPLLWHKKWIPIAENGGGDYLCLDTDPTKQGVVGQVLYFWHDWGKRTIDAKSLFAFIENCLNEENDSNFE</sequence>
<accession>A0AAX3WRU0</accession>
<evidence type="ECO:0000313" key="3">
    <source>
        <dbReference type="Proteomes" id="UP001178322"/>
    </source>
</evidence>
<dbReference type="Gene3D" id="3.40.1580.10">
    <property type="entry name" value="SMI1/KNR4-like"/>
    <property type="match status" value="1"/>
</dbReference>
<dbReference type="InterPro" id="IPR037883">
    <property type="entry name" value="Knr4/Smi1-like_sf"/>
</dbReference>
<feature type="domain" description="Knr4/Smi1-like" evidence="1">
    <location>
        <begin position="26"/>
        <end position="163"/>
    </location>
</feature>
<dbReference type="SMART" id="SM00860">
    <property type="entry name" value="SMI1_KNR4"/>
    <property type="match status" value="1"/>
</dbReference>
<dbReference type="SUPFAM" id="SSF160631">
    <property type="entry name" value="SMI1/KNR4-like"/>
    <property type="match status" value="1"/>
</dbReference>
<dbReference type="InterPro" id="IPR051873">
    <property type="entry name" value="KNR4/SMI1_regulator"/>
</dbReference>
<evidence type="ECO:0000313" key="2">
    <source>
        <dbReference type="EMBL" id="WHY49934.1"/>
    </source>
</evidence>
<proteinExistence type="predicted"/>